<evidence type="ECO:0000313" key="2">
    <source>
        <dbReference type="Proteomes" id="UP000060787"/>
    </source>
</evidence>
<dbReference type="Gene3D" id="2.60.40.10">
    <property type="entry name" value="Immunoglobulins"/>
    <property type="match status" value="2"/>
</dbReference>
<protein>
    <recommendedName>
        <fullName evidence="3">Fibronectin type-III domain-containing protein</fullName>
    </recommendedName>
</protein>
<dbReference type="InterPro" id="IPR036116">
    <property type="entry name" value="FN3_sf"/>
</dbReference>
<gene>
    <name evidence="1" type="ORF">LA76x_0294</name>
</gene>
<dbReference type="PATRIC" id="fig|84531.8.peg.299"/>
<dbReference type="InterPro" id="IPR013783">
    <property type="entry name" value="Ig-like_fold"/>
</dbReference>
<dbReference type="Proteomes" id="UP000060787">
    <property type="component" value="Chromosome"/>
</dbReference>
<reference evidence="1 2" key="1">
    <citation type="journal article" date="2015" name="BMC Genomics">
        <title>Comparative genomics and metabolic profiling of the genus Lysobacter.</title>
        <authorList>
            <person name="de Bruijn I."/>
            <person name="Cheng X."/>
            <person name="de Jager V."/>
            <person name="Exposito R.G."/>
            <person name="Watrous J."/>
            <person name="Patel N."/>
            <person name="Postma J."/>
            <person name="Dorrestein P.C."/>
            <person name="Kobayashi D."/>
            <person name="Raaijmakers J.M."/>
        </authorList>
    </citation>
    <scope>NUCLEOTIDE SEQUENCE [LARGE SCALE GENOMIC DNA]</scope>
    <source>
        <strain evidence="1 2">76</strain>
    </source>
</reference>
<dbReference type="SUPFAM" id="SSF49265">
    <property type="entry name" value="Fibronectin type III"/>
    <property type="match status" value="1"/>
</dbReference>
<dbReference type="AlphaFoldDB" id="A0A0S2F4J3"/>
<name>A0A0S2F4J3_LYSAN</name>
<organism evidence="1 2">
    <name type="scientific">Lysobacter antibioticus</name>
    <dbReference type="NCBI Taxonomy" id="84531"/>
    <lineage>
        <taxon>Bacteria</taxon>
        <taxon>Pseudomonadati</taxon>
        <taxon>Pseudomonadota</taxon>
        <taxon>Gammaproteobacteria</taxon>
        <taxon>Lysobacterales</taxon>
        <taxon>Lysobacteraceae</taxon>
        <taxon>Lysobacter</taxon>
    </lineage>
</organism>
<keyword evidence="2" id="KW-1185">Reference proteome</keyword>
<sequence length="268" mass="28972">MTAFAQSSESIPMEFFAGATGYGDEEAIEKAIAAAKYRGNQAGYFNCETLGYSWYEYGGRVHASATVRCYKDMGPPPTQPPTQPPPPPTIYEPVRGNNGADHTVSWSTPEPARYALEQSVNGGGWTERYKGYGTNWTAPLAAPANYRYRVKLITNAFEVYSSIVSIEVSTAPPPPPVAPSLVAPTHTVTWIASPNADNYVLERSVGDNSWGRVYSGPANAWTAVDMQAGIYHYRVSACSNGSCSTASGESVFQVLVDIAPVLQYTLYP</sequence>
<dbReference type="KEGG" id="lab:LA76x_0294"/>
<dbReference type="STRING" id="84531.LA76x_0294"/>
<proteinExistence type="predicted"/>
<evidence type="ECO:0000313" key="1">
    <source>
        <dbReference type="EMBL" id="ALN78456.1"/>
    </source>
</evidence>
<accession>A0A0S2F4J3</accession>
<evidence type="ECO:0008006" key="3">
    <source>
        <dbReference type="Google" id="ProtNLM"/>
    </source>
</evidence>
<dbReference type="EMBL" id="CP011129">
    <property type="protein sequence ID" value="ALN78456.1"/>
    <property type="molecule type" value="Genomic_DNA"/>
</dbReference>